<proteinExistence type="predicted"/>
<feature type="compositionally biased region" description="Basic and acidic residues" evidence="1">
    <location>
        <begin position="16"/>
        <end position="26"/>
    </location>
</feature>
<feature type="region of interest" description="Disordered" evidence="1">
    <location>
        <begin position="1"/>
        <end position="26"/>
    </location>
</feature>
<comment type="caution">
    <text evidence="2">The sequence shown here is derived from an EMBL/GenBank/DDBJ whole genome shotgun (WGS) entry which is preliminary data.</text>
</comment>
<sequence>MALLKDRPGITLPKGEPQRRKQEKPRLVQRALSQVTSMAFAEAARRFWCGKMVVKPVWFKIVFYFNMMIIHL</sequence>
<dbReference type="EMBL" id="CAXIEN010000002">
    <property type="protein sequence ID" value="CAL1261444.1"/>
    <property type="molecule type" value="Genomic_DNA"/>
</dbReference>
<accession>A0AAV1YRI9</accession>
<dbReference type="Proteomes" id="UP001497382">
    <property type="component" value="Unassembled WGS sequence"/>
</dbReference>
<organism evidence="2 3">
    <name type="scientific">Larinioides sclopetarius</name>
    <dbReference type="NCBI Taxonomy" id="280406"/>
    <lineage>
        <taxon>Eukaryota</taxon>
        <taxon>Metazoa</taxon>
        <taxon>Ecdysozoa</taxon>
        <taxon>Arthropoda</taxon>
        <taxon>Chelicerata</taxon>
        <taxon>Arachnida</taxon>
        <taxon>Araneae</taxon>
        <taxon>Araneomorphae</taxon>
        <taxon>Entelegynae</taxon>
        <taxon>Araneoidea</taxon>
        <taxon>Araneidae</taxon>
        <taxon>Larinioides</taxon>
    </lineage>
</organism>
<protein>
    <submittedName>
        <fullName evidence="2">Uncharacterized protein</fullName>
    </submittedName>
</protein>
<evidence type="ECO:0000256" key="1">
    <source>
        <dbReference type="SAM" id="MobiDB-lite"/>
    </source>
</evidence>
<name>A0AAV1YRI9_9ARAC</name>
<gene>
    <name evidence="2" type="ORF">LARSCL_LOCUS397</name>
</gene>
<reference evidence="2 3" key="1">
    <citation type="submission" date="2024-04" db="EMBL/GenBank/DDBJ databases">
        <authorList>
            <person name="Rising A."/>
            <person name="Reimegard J."/>
            <person name="Sonavane S."/>
            <person name="Akerstrom W."/>
            <person name="Nylinder S."/>
            <person name="Hedman E."/>
            <person name="Kallberg Y."/>
        </authorList>
    </citation>
    <scope>NUCLEOTIDE SEQUENCE [LARGE SCALE GENOMIC DNA]</scope>
</reference>
<dbReference type="AlphaFoldDB" id="A0AAV1YRI9"/>
<keyword evidence="3" id="KW-1185">Reference proteome</keyword>
<evidence type="ECO:0000313" key="3">
    <source>
        <dbReference type="Proteomes" id="UP001497382"/>
    </source>
</evidence>
<evidence type="ECO:0000313" key="2">
    <source>
        <dbReference type="EMBL" id="CAL1261444.1"/>
    </source>
</evidence>